<keyword evidence="3" id="KW-1185">Reference proteome</keyword>
<dbReference type="RefSeq" id="WP_183190105.1">
    <property type="nucleotide sequence ID" value="NZ_JACICD010000004.1"/>
</dbReference>
<dbReference type="EMBL" id="JACICD010000004">
    <property type="protein sequence ID" value="MBB3771947.1"/>
    <property type="molecule type" value="Genomic_DNA"/>
</dbReference>
<sequence length="175" mass="19317">MSAFGLFIASGPLRRLARTLPLVGLLAGMVAPPALALDTRQAERVVAVLEELHEETGDTVYFDEQAALEWYERDEHASRRIAAAGFDRQSWKEAFDETLTGFLAAVPQADIDRMFAAFDDHLAATPQLTEREKRQAASIWEAQRSKLRSIRADGAQHATLVAPYVGRLKQIAASP</sequence>
<evidence type="ECO:0000256" key="1">
    <source>
        <dbReference type="SAM" id="SignalP"/>
    </source>
</evidence>
<comment type="caution">
    <text evidence="2">The sequence shown here is derived from an EMBL/GenBank/DDBJ whole genome shotgun (WGS) entry which is preliminary data.</text>
</comment>
<organism evidence="2 3">
    <name type="scientific">Ancylobacter tetraedralis</name>
    <dbReference type="NCBI Taxonomy" id="217068"/>
    <lineage>
        <taxon>Bacteria</taxon>
        <taxon>Pseudomonadati</taxon>
        <taxon>Pseudomonadota</taxon>
        <taxon>Alphaproteobacteria</taxon>
        <taxon>Hyphomicrobiales</taxon>
        <taxon>Xanthobacteraceae</taxon>
        <taxon>Ancylobacter</taxon>
    </lineage>
</organism>
<feature type="signal peptide" evidence="1">
    <location>
        <begin position="1"/>
        <end position="36"/>
    </location>
</feature>
<dbReference type="Proteomes" id="UP000533469">
    <property type="component" value="Unassembled WGS sequence"/>
</dbReference>
<evidence type="ECO:0000313" key="2">
    <source>
        <dbReference type="EMBL" id="MBB3771947.1"/>
    </source>
</evidence>
<evidence type="ECO:0000313" key="3">
    <source>
        <dbReference type="Proteomes" id="UP000533469"/>
    </source>
</evidence>
<feature type="chain" id="PRO_5032319880" description="DUF2059 domain-containing protein" evidence="1">
    <location>
        <begin position="37"/>
        <end position="175"/>
    </location>
</feature>
<proteinExistence type="predicted"/>
<protein>
    <recommendedName>
        <fullName evidence="4">DUF2059 domain-containing protein</fullName>
    </recommendedName>
</protein>
<gene>
    <name evidence="2" type="ORF">FHS55_002556</name>
</gene>
<name>A0A839ZB45_9HYPH</name>
<dbReference type="AlphaFoldDB" id="A0A839ZB45"/>
<keyword evidence="1" id="KW-0732">Signal</keyword>
<evidence type="ECO:0008006" key="4">
    <source>
        <dbReference type="Google" id="ProtNLM"/>
    </source>
</evidence>
<accession>A0A839ZB45</accession>
<reference evidence="2 3" key="1">
    <citation type="submission" date="2020-08" db="EMBL/GenBank/DDBJ databases">
        <title>Genomic Encyclopedia of Type Strains, Phase IV (KMG-IV): sequencing the most valuable type-strain genomes for metagenomic binning, comparative biology and taxonomic classification.</title>
        <authorList>
            <person name="Goeker M."/>
        </authorList>
    </citation>
    <scope>NUCLEOTIDE SEQUENCE [LARGE SCALE GENOMIC DNA]</scope>
    <source>
        <strain evidence="2 3">DSM 5895</strain>
    </source>
</reference>